<dbReference type="EMBL" id="CP002130">
    <property type="protein sequence ID" value="AEI88619.1"/>
    <property type="molecule type" value="Genomic_DNA"/>
</dbReference>
<dbReference type="GO" id="GO:0045947">
    <property type="term" value="P:negative regulation of translational initiation"/>
    <property type="evidence" value="ECO:0007669"/>
    <property type="project" value="UniProtKB-UniRule"/>
</dbReference>
<dbReference type="GO" id="GO:0006402">
    <property type="term" value="P:mRNA catabolic process"/>
    <property type="evidence" value="ECO:0007669"/>
    <property type="project" value="InterPro"/>
</dbReference>
<dbReference type="GO" id="GO:0044781">
    <property type="term" value="P:bacterial-type flagellum organization"/>
    <property type="evidence" value="ECO:0007669"/>
    <property type="project" value="UniProtKB-KW"/>
</dbReference>
<sequence length="70" mass="8071">MLYLVRKLDQSIIINNNISIKVIEINRNSVKLGITFPKGCTVLRKEIFDAVAEENIEALKSFDEYDIEKN</sequence>
<dbReference type="RefSeq" id="WP_013950835.1">
    <property type="nucleotide sequence ID" value="NC_015722.1"/>
</dbReference>
<proteinExistence type="inferred from homology"/>
<evidence type="ECO:0000313" key="6">
    <source>
        <dbReference type="Proteomes" id="UP000006639"/>
    </source>
</evidence>
<accession>F7XVC0</accession>
<evidence type="ECO:0000256" key="2">
    <source>
        <dbReference type="ARBA" id="ARBA00022845"/>
    </source>
</evidence>
<comment type="similarity">
    <text evidence="4">Belongs to the CsrA/RsmA family.</text>
</comment>
<dbReference type="STRING" id="696127.midi_00309"/>
<dbReference type="Pfam" id="PF02599">
    <property type="entry name" value="CsrA"/>
    <property type="match status" value="1"/>
</dbReference>
<dbReference type="Proteomes" id="UP000006639">
    <property type="component" value="Chromosome"/>
</dbReference>
<dbReference type="HAMAP" id="MF_00167">
    <property type="entry name" value="CsrA"/>
    <property type="match status" value="1"/>
</dbReference>
<protein>
    <recommendedName>
        <fullName evidence="4">Translational regulator CsrA</fullName>
    </recommendedName>
</protein>
<dbReference type="HOGENOM" id="CLU_164837_0_0_5"/>
<dbReference type="PANTHER" id="PTHR34984">
    <property type="entry name" value="CARBON STORAGE REGULATOR"/>
    <property type="match status" value="1"/>
</dbReference>
<keyword evidence="4" id="KW-0678">Repressor</keyword>
<keyword evidence="2 4" id="KW-0810">Translation regulation</keyword>
<dbReference type="InterPro" id="IPR003751">
    <property type="entry name" value="CsrA"/>
</dbReference>
<dbReference type="GO" id="GO:1902208">
    <property type="term" value="P:regulation of bacterial-type flagellum assembly"/>
    <property type="evidence" value="ECO:0007669"/>
    <property type="project" value="UniProtKB-UniRule"/>
</dbReference>
<organism evidence="5 6">
    <name type="scientific">Midichloria mitochondrii (strain IricVA)</name>
    <dbReference type="NCBI Taxonomy" id="696127"/>
    <lineage>
        <taxon>Bacteria</taxon>
        <taxon>Pseudomonadati</taxon>
        <taxon>Pseudomonadota</taxon>
        <taxon>Alphaproteobacteria</taxon>
        <taxon>Rickettsiales</taxon>
        <taxon>Candidatus Midichloriaceae</taxon>
        <taxon>Candidatus Midichloria</taxon>
    </lineage>
</organism>
<dbReference type="InterPro" id="IPR036107">
    <property type="entry name" value="CsrA_sf"/>
</dbReference>
<comment type="subunit">
    <text evidence="4">Homodimer; the beta-strands of each monomer intercalate to form a hydrophobic core, while the alpha-helices form wings that extend away from the core.</text>
</comment>
<keyword evidence="1 4" id="KW-0963">Cytoplasm</keyword>
<dbReference type="AlphaFoldDB" id="F7XVC0"/>
<comment type="subcellular location">
    <subcellularLocation>
        <location evidence="4">Cytoplasm</location>
    </subcellularLocation>
</comment>
<gene>
    <name evidence="4 5" type="primary">csrA</name>
    <name evidence="5" type="ordered locus">midi_00309</name>
</gene>
<keyword evidence="3 4" id="KW-0694">RNA-binding</keyword>
<reference evidence="5 6" key="1">
    <citation type="journal article" date="2011" name="Mol. Biol. Evol.">
        <title>Phylogenomic evidence for the presence of a flagellum and cbb3 oxidase in the free-living mitochondrial ancestor.</title>
        <authorList>
            <person name="Sassera D."/>
            <person name="Lo N."/>
            <person name="Epis S."/>
            <person name="D'Auria G."/>
            <person name="Montagna M."/>
            <person name="Comandatore F."/>
            <person name="Horner D."/>
            <person name="Pereto J."/>
            <person name="Luciano A.M."/>
            <person name="Franciosi F."/>
            <person name="Ferri E."/>
            <person name="Crotti E."/>
            <person name="Bazzocchi C."/>
            <person name="Daffonchio D."/>
            <person name="Sacchi L."/>
            <person name="Moya A."/>
            <person name="Latorre A."/>
            <person name="Bandi C."/>
        </authorList>
    </citation>
    <scope>NUCLEOTIDE SEQUENCE [LARGE SCALE GENOMIC DNA]</scope>
    <source>
        <strain evidence="5 6">IricVA</strain>
    </source>
</reference>
<comment type="function">
    <text evidence="4">A translational regulator that binds mRNA to regulate translation initiation and/or mRNA stability. Usually binds in the 5'-UTR at or near the Shine-Dalgarno sequence preventing ribosome-binding, thus repressing translation. Its main target seems to be the major flagellin gene, while its function is anatagonized by FliW.</text>
</comment>
<keyword evidence="6" id="KW-1185">Reference proteome</keyword>
<evidence type="ECO:0000256" key="1">
    <source>
        <dbReference type="ARBA" id="ARBA00022490"/>
    </source>
</evidence>
<name>F7XVC0_MIDMI</name>
<evidence type="ECO:0000313" key="5">
    <source>
        <dbReference type="EMBL" id="AEI88619.1"/>
    </source>
</evidence>
<keyword evidence="4" id="KW-1005">Bacterial flagellum biogenesis</keyword>
<dbReference type="Gene3D" id="2.60.40.4380">
    <property type="entry name" value="Translational regulator CsrA"/>
    <property type="match status" value="1"/>
</dbReference>
<dbReference type="GO" id="GO:0048027">
    <property type="term" value="F:mRNA 5'-UTR binding"/>
    <property type="evidence" value="ECO:0007669"/>
    <property type="project" value="UniProtKB-UniRule"/>
</dbReference>
<dbReference type="SUPFAM" id="SSF117130">
    <property type="entry name" value="CsrA-like"/>
    <property type="match status" value="1"/>
</dbReference>
<dbReference type="GO" id="GO:0005829">
    <property type="term" value="C:cytosol"/>
    <property type="evidence" value="ECO:0007669"/>
    <property type="project" value="TreeGrafter"/>
</dbReference>
<evidence type="ECO:0000256" key="4">
    <source>
        <dbReference type="HAMAP-Rule" id="MF_00167"/>
    </source>
</evidence>
<dbReference type="GO" id="GO:0006109">
    <property type="term" value="P:regulation of carbohydrate metabolic process"/>
    <property type="evidence" value="ECO:0007669"/>
    <property type="project" value="InterPro"/>
</dbReference>
<dbReference type="PANTHER" id="PTHR34984:SF1">
    <property type="entry name" value="CARBON STORAGE REGULATOR"/>
    <property type="match status" value="1"/>
</dbReference>
<evidence type="ECO:0000256" key="3">
    <source>
        <dbReference type="ARBA" id="ARBA00022884"/>
    </source>
</evidence>
<dbReference type="KEGG" id="mmn:midi_00309"/>
<dbReference type="OrthoDB" id="9809061at2"/>